<feature type="transmembrane region" description="Helical" evidence="6">
    <location>
        <begin position="7"/>
        <end position="25"/>
    </location>
</feature>
<proteinExistence type="inferred from homology"/>
<dbReference type="FunCoup" id="A0A2J6T090">
    <property type="interactions" value="1240"/>
</dbReference>
<dbReference type="InParanoid" id="A0A2J6T090"/>
<name>A0A2J6T090_9HELO</name>
<dbReference type="EMBL" id="KZ613848">
    <property type="protein sequence ID" value="PMD56461.1"/>
    <property type="molecule type" value="Genomic_DNA"/>
</dbReference>
<feature type="transmembrane region" description="Helical" evidence="6">
    <location>
        <begin position="31"/>
        <end position="57"/>
    </location>
</feature>
<gene>
    <name evidence="7" type="ORF">K444DRAFT_594991</name>
</gene>
<sequence length="99" mass="11047">MGLMGLICLIIITIFIPPLGVFIVAGCGADLLINLICTFLGYIPGHFHAFYLIFVYYNRKDQRKKGIPIAADAPLIFSDRVQYGGNPGSYQPYHHGPRY</sequence>
<keyword evidence="3 6" id="KW-0812">Transmembrane</keyword>
<dbReference type="Proteomes" id="UP000235371">
    <property type="component" value="Unassembled WGS sequence"/>
</dbReference>
<reference evidence="7 8" key="1">
    <citation type="submission" date="2016-04" db="EMBL/GenBank/DDBJ databases">
        <title>A degradative enzymes factory behind the ericoid mycorrhizal symbiosis.</title>
        <authorList>
            <consortium name="DOE Joint Genome Institute"/>
            <person name="Martino E."/>
            <person name="Morin E."/>
            <person name="Grelet G."/>
            <person name="Kuo A."/>
            <person name="Kohler A."/>
            <person name="Daghino S."/>
            <person name="Barry K."/>
            <person name="Choi C."/>
            <person name="Cichocki N."/>
            <person name="Clum A."/>
            <person name="Copeland A."/>
            <person name="Hainaut M."/>
            <person name="Haridas S."/>
            <person name="Labutti K."/>
            <person name="Lindquist E."/>
            <person name="Lipzen A."/>
            <person name="Khouja H.-R."/>
            <person name="Murat C."/>
            <person name="Ohm R."/>
            <person name="Olson A."/>
            <person name="Spatafora J."/>
            <person name="Veneault-Fourrey C."/>
            <person name="Henrissat B."/>
            <person name="Grigoriev I."/>
            <person name="Martin F."/>
            <person name="Perotto S."/>
        </authorList>
    </citation>
    <scope>NUCLEOTIDE SEQUENCE [LARGE SCALE GENOMIC DNA]</scope>
    <source>
        <strain evidence="7 8">E</strain>
    </source>
</reference>
<dbReference type="GeneID" id="36586454"/>
<protein>
    <submittedName>
        <fullName evidence="7">Uncharacterized protein</fullName>
    </submittedName>
</protein>
<keyword evidence="8" id="KW-1185">Reference proteome</keyword>
<accession>A0A2J6T090</accession>
<dbReference type="InterPro" id="IPR000612">
    <property type="entry name" value="PMP3"/>
</dbReference>
<evidence type="ECO:0000256" key="2">
    <source>
        <dbReference type="ARBA" id="ARBA00009530"/>
    </source>
</evidence>
<keyword evidence="5 6" id="KW-0472">Membrane</keyword>
<dbReference type="PROSITE" id="PS01309">
    <property type="entry name" value="UPF0057"/>
    <property type="match status" value="1"/>
</dbReference>
<dbReference type="OrthoDB" id="2152119at2759"/>
<dbReference type="PANTHER" id="PTHR21659">
    <property type="entry name" value="HYDROPHOBIC PROTEIN RCI2 LOW TEMPERATURE AND SALT RESPONSIVE PROTEIN LTI6 -RELATED"/>
    <property type="match status" value="1"/>
</dbReference>
<comment type="subcellular location">
    <subcellularLocation>
        <location evidence="1">Membrane</location>
    </subcellularLocation>
</comment>
<evidence type="ECO:0000313" key="7">
    <source>
        <dbReference type="EMBL" id="PMD56461.1"/>
    </source>
</evidence>
<evidence type="ECO:0000256" key="6">
    <source>
        <dbReference type="SAM" id="Phobius"/>
    </source>
</evidence>
<organism evidence="7 8">
    <name type="scientific">Hyaloscypha bicolor E</name>
    <dbReference type="NCBI Taxonomy" id="1095630"/>
    <lineage>
        <taxon>Eukaryota</taxon>
        <taxon>Fungi</taxon>
        <taxon>Dikarya</taxon>
        <taxon>Ascomycota</taxon>
        <taxon>Pezizomycotina</taxon>
        <taxon>Leotiomycetes</taxon>
        <taxon>Helotiales</taxon>
        <taxon>Hyaloscyphaceae</taxon>
        <taxon>Hyaloscypha</taxon>
        <taxon>Hyaloscypha bicolor</taxon>
    </lineage>
</organism>
<dbReference type="AlphaFoldDB" id="A0A2J6T090"/>
<keyword evidence="4 6" id="KW-1133">Transmembrane helix</keyword>
<evidence type="ECO:0000313" key="8">
    <source>
        <dbReference type="Proteomes" id="UP000235371"/>
    </source>
</evidence>
<evidence type="ECO:0000256" key="3">
    <source>
        <dbReference type="ARBA" id="ARBA00022692"/>
    </source>
</evidence>
<dbReference type="Pfam" id="PF01679">
    <property type="entry name" value="Pmp3"/>
    <property type="match status" value="1"/>
</dbReference>
<evidence type="ECO:0000256" key="1">
    <source>
        <dbReference type="ARBA" id="ARBA00004370"/>
    </source>
</evidence>
<evidence type="ECO:0000256" key="5">
    <source>
        <dbReference type="ARBA" id="ARBA00023136"/>
    </source>
</evidence>
<dbReference type="GO" id="GO:0016020">
    <property type="term" value="C:membrane"/>
    <property type="evidence" value="ECO:0007669"/>
    <property type="project" value="UniProtKB-SubCell"/>
</dbReference>
<comment type="similarity">
    <text evidence="2">Belongs to the UPF0057 (PMP3) family.</text>
</comment>
<dbReference type="PANTHER" id="PTHR21659:SF42">
    <property type="entry name" value="UPF0057 MEMBRANE PROTEIN ZK632.10-RELATED"/>
    <property type="match status" value="1"/>
</dbReference>
<evidence type="ECO:0000256" key="4">
    <source>
        <dbReference type="ARBA" id="ARBA00022989"/>
    </source>
</evidence>
<dbReference type="RefSeq" id="XP_024733365.1">
    <property type="nucleotide sequence ID" value="XM_024878377.1"/>
</dbReference>